<protein>
    <submittedName>
        <fullName evidence="1">Uncharacterized protein</fullName>
    </submittedName>
</protein>
<reference evidence="1 2" key="1">
    <citation type="submission" date="2019-04" db="EMBL/GenBank/DDBJ databases">
        <title>genome sequence of strain W3.</title>
        <authorList>
            <person name="Gao J."/>
            <person name="Sun J."/>
        </authorList>
    </citation>
    <scope>NUCLEOTIDE SEQUENCE [LARGE SCALE GENOMIC DNA]</scope>
    <source>
        <strain evidence="1 2">W3</strain>
    </source>
</reference>
<sequence length="112" mass="12907">MTENEDMRLRARMMTLAQRVSDNLQETLFDDPAVLEKIAIEAQELDSLVKTFLIRAHDYRLAPYAGKDAQKSVVMRLADNSNLSLAKVVDDQRIIDANLNRDREMQRRSRTA</sequence>
<organism evidence="1 2">
    <name type="scientific">Rhizobium rosettiformans W3</name>
    <dbReference type="NCBI Taxonomy" id="538378"/>
    <lineage>
        <taxon>Bacteria</taxon>
        <taxon>Pseudomonadati</taxon>
        <taxon>Pseudomonadota</taxon>
        <taxon>Alphaproteobacteria</taxon>
        <taxon>Hyphomicrobiales</taxon>
        <taxon>Rhizobiaceae</taxon>
        <taxon>Rhizobium/Agrobacterium group</taxon>
        <taxon>Rhizobium</taxon>
    </lineage>
</organism>
<name>A0A4S8PH62_9HYPH</name>
<accession>A0A4S8PH62</accession>
<comment type="caution">
    <text evidence="1">The sequence shown here is derived from an EMBL/GenBank/DDBJ whole genome shotgun (WGS) entry which is preliminary data.</text>
</comment>
<evidence type="ECO:0000313" key="2">
    <source>
        <dbReference type="Proteomes" id="UP000307378"/>
    </source>
</evidence>
<evidence type="ECO:0000313" key="1">
    <source>
        <dbReference type="EMBL" id="THV29958.1"/>
    </source>
</evidence>
<dbReference type="Proteomes" id="UP000307378">
    <property type="component" value="Unassembled WGS sequence"/>
</dbReference>
<proteinExistence type="predicted"/>
<gene>
    <name evidence="1" type="ORF">FAA86_23135</name>
</gene>
<dbReference type="RefSeq" id="WP_136543554.1">
    <property type="nucleotide sequence ID" value="NZ_STGU01000028.1"/>
</dbReference>
<dbReference type="EMBL" id="STGU01000028">
    <property type="protein sequence ID" value="THV29958.1"/>
    <property type="molecule type" value="Genomic_DNA"/>
</dbReference>
<dbReference type="AlphaFoldDB" id="A0A4S8PH62"/>